<evidence type="ECO:0000256" key="2">
    <source>
        <dbReference type="ARBA" id="ARBA00022448"/>
    </source>
</evidence>
<dbReference type="PROSITE" id="PS50850">
    <property type="entry name" value="MFS"/>
    <property type="match status" value="1"/>
</dbReference>
<keyword evidence="6 8" id="KW-1133">Transmembrane helix</keyword>
<dbReference type="EMBL" id="FZQP02004444">
    <property type="protein sequence ID" value="VVC99955.1"/>
    <property type="molecule type" value="Genomic_DNA"/>
</dbReference>
<keyword evidence="5 8" id="KW-0812">Transmembrane</keyword>
<keyword evidence="11" id="KW-1185">Reference proteome</keyword>
<feature type="transmembrane region" description="Helical" evidence="8">
    <location>
        <begin position="91"/>
        <end position="111"/>
    </location>
</feature>
<evidence type="ECO:0000256" key="6">
    <source>
        <dbReference type="ARBA" id="ARBA00022989"/>
    </source>
</evidence>
<feature type="transmembrane region" description="Helical" evidence="8">
    <location>
        <begin position="356"/>
        <end position="380"/>
    </location>
</feature>
<dbReference type="AlphaFoldDB" id="A0A5E4QNN4"/>
<dbReference type="FunFam" id="1.20.1250.20:FF:000218">
    <property type="entry name" value="facilitated trehalose transporter Tret1"/>
    <property type="match status" value="1"/>
</dbReference>
<dbReference type="InterPro" id="IPR050549">
    <property type="entry name" value="MFS_Trehalose_Transporter"/>
</dbReference>
<dbReference type="InterPro" id="IPR005829">
    <property type="entry name" value="Sugar_transporter_CS"/>
</dbReference>
<dbReference type="PROSITE" id="PS00216">
    <property type="entry name" value="SUGAR_TRANSPORT_1"/>
    <property type="match status" value="1"/>
</dbReference>
<dbReference type="Gene3D" id="1.20.1250.20">
    <property type="entry name" value="MFS general substrate transporter like domains"/>
    <property type="match status" value="1"/>
</dbReference>
<dbReference type="InterPro" id="IPR020846">
    <property type="entry name" value="MFS_dom"/>
</dbReference>
<dbReference type="InterPro" id="IPR036259">
    <property type="entry name" value="MFS_trans_sf"/>
</dbReference>
<sequence length="475" mass="52643">MIKDKYFLVFEEGSKITQIICCFLINLPVFAYGSAVGWMSPMTLLLQSENSTRSVPLTDIEISWIAAVSYLVSIPVAWLLAVVADKIGRKYTLLMMSLSMVISWILLLFSVETWALVTARALVGVIMAGSYVICPIYIKEIADDNIRGSLGCWIVISHTTGNLFLYIIGDTLPFRTITWICLSVPLAHLLLFTMMPDTPSYLVKIGKEEKALKILAWLRCKSVDNSDVVKELGHIKKEQENDATSNKFLLKSIYKDKILFRAFRIALFTVIAREACGAIPVTNFAGEIFTNASGESRLILTPNQQAMLLGFVQVIGSTVASSVPLLITTSLISGLSMGALATWFLLRIYGINATSWIPIVTLCVCIFCDAAGLLPVSMILGGEIFSFKYRGTVMAVTMSIAAFSAFLQLLFFKPIAIYLGIYVAFYLFAIVCLFITTYVIIAVPETKGRCLQDIYSDLRKKNETIELKDKVDDTP</sequence>
<dbReference type="PANTHER" id="PTHR48021">
    <property type="match status" value="1"/>
</dbReference>
<dbReference type="InterPro" id="IPR005828">
    <property type="entry name" value="MFS_sugar_transport-like"/>
</dbReference>
<gene>
    <name evidence="10" type="ORF">LSINAPIS_LOCUS10707</name>
</gene>
<keyword evidence="7 8" id="KW-0472">Membrane</keyword>
<name>A0A5E4QNN4_9NEOP</name>
<feature type="domain" description="Major facilitator superfamily (MFS) profile" evidence="9">
    <location>
        <begin position="21"/>
        <end position="447"/>
    </location>
</feature>
<protein>
    <recommendedName>
        <fullName evidence="9">Major facilitator superfamily (MFS) profile domain-containing protein</fullName>
    </recommendedName>
</protein>
<evidence type="ECO:0000256" key="1">
    <source>
        <dbReference type="ARBA" id="ARBA00004651"/>
    </source>
</evidence>
<evidence type="ECO:0000256" key="3">
    <source>
        <dbReference type="ARBA" id="ARBA00022475"/>
    </source>
</evidence>
<feature type="transmembrane region" description="Helical" evidence="8">
    <location>
        <begin position="150"/>
        <end position="168"/>
    </location>
</feature>
<keyword evidence="3" id="KW-1003">Cell membrane</keyword>
<dbReference type="SUPFAM" id="SSF103473">
    <property type="entry name" value="MFS general substrate transporter"/>
    <property type="match status" value="1"/>
</dbReference>
<organism evidence="10 11">
    <name type="scientific">Leptidea sinapis</name>
    <dbReference type="NCBI Taxonomy" id="189913"/>
    <lineage>
        <taxon>Eukaryota</taxon>
        <taxon>Metazoa</taxon>
        <taxon>Ecdysozoa</taxon>
        <taxon>Arthropoda</taxon>
        <taxon>Hexapoda</taxon>
        <taxon>Insecta</taxon>
        <taxon>Pterygota</taxon>
        <taxon>Neoptera</taxon>
        <taxon>Endopterygota</taxon>
        <taxon>Lepidoptera</taxon>
        <taxon>Glossata</taxon>
        <taxon>Ditrysia</taxon>
        <taxon>Papilionoidea</taxon>
        <taxon>Pieridae</taxon>
        <taxon>Dismorphiinae</taxon>
        <taxon>Leptidea</taxon>
    </lineage>
</organism>
<dbReference type="GO" id="GO:0022857">
    <property type="term" value="F:transmembrane transporter activity"/>
    <property type="evidence" value="ECO:0007669"/>
    <property type="project" value="InterPro"/>
</dbReference>
<accession>A0A5E4QNN4</accession>
<evidence type="ECO:0000259" key="9">
    <source>
        <dbReference type="PROSITE" id="PS50850"/>
    </source>
</evidence>
<keyword evidence="2" id="KW-0813">Transport</keyword>
<dbReference type="PANTHER" id="PTHR48021:SF33">
    <property type="entry name" value="AT22075P-RELATED"/>
    <property type="match status" value="1"/>
</dbReference>
<evidence type="ECO:0000256" key="5">
    <source>
        <dbReference type="ARBA" id="ARBA00022692"/>
    </source>
</evidence>
<feature type="transmembrane region" description="Helical" evidence="8">
    <location>
        <begin position="174"/>
        <end position="194"/>
    </location>
</feature>
<evidence type="ECO:0000313" key="11">
    <source>
        <dbReference type="Proteomes" id="UP000324832"/>
    </source>
</evidence>
<reference evidence="10 11" key="1">
    <citation type="submission" date="2017-07" db="EMBL/GenBank/DDBJ databases">
        <authorList>
            <person name="Talla V."/>
            <person name="Backstrom N."/>
        </authorList>
    </citation>
    <scope>NUCLEOTIDE SEQUENCE [LARGE SCALE GENOMIC DNA]</scope>
</reference>
<feature type="transmembrane region" description="Helical" evidence="8">
    <location>
        <begin position="20"/>
        <end position="42"/>
    </location>
</feature>
<dbReference type="Proteomes" id="UP000324832">
    <property type="component" value="Unassembled WGS sequence"/>
</dbReference>
<evidence type="ECO:0000256" key="7">
    <source>
        <dbReference type="ARBA" id="ARBA00023136"/>
    </source>
</evidence>
<feature type="transmembrane region" description="Helical" evidence="8">
    <location>
        <begin position="62"/>
        <end position="84"/>
    </location>
</feature>
<dbReference type="Pfam" id="PF00083">
    <property type="entry name" value="Sugar_tr"/>
    <property type="match status" value="1"/>
</dbReference>
<dbReference type="GO" id="GO:0005886">
    <property type="term" value="C:plasma membrane"/>
    <property type="evidence" value="ECO:0007669"/>
    <property type="project" value="UniProtKB-SubCell"/>
</dbReference>
<proteinExistence type="predicted"/>
<comment type="subcellular location">
    <subcellularLocation>
        <location evidence="1">Cell membrane</location>
        <topology evidence="1">Multi-pass membrane protein</topology>
    </subcellularLocation>
</comment>
<evidence type="ECO:0000313" key="10">
    <source>
        <dbReference type="EMBL" id="VVC99955.1"/>
    </source>
</evidence>
<evidence type="ECO:0000256" key="8">
    <source>
        <dbReference type="SAM" id="Phobius"/>
    </source>
</evidence>
<keyword evidence="4" id="KW-0762">Sugar transport</keyword>
<feature type="transmembrane region" description="Helical" evidence="8">
    <location>
        <begin position="325"/>
        <end position="350"/>
    </location>
</feature>
<evidence type="ECO:0000256" key="4">
    <source>
        <dbReference type="ARBA" id="ARBA00022597"/>
    </source>
</evidence>
<feature type="transmembrane region" description="Helical" evidence="8">
    <location>
        <begin position="117"/>
        <end position="138"/>
    </location>
</feature>
<feature type="transmembrane region" description="Helical" evidence="8">
    <location>
        <begin position="417"/>
        <end position="441"/>
    </location>
</feature>
<feature type="transmembrane region" description="Helical" evidence="8">
    <location>
        <begin position="392"/>
        <end position="411"/>
    </location>
</feature>